<evidence type="ECO:0000313" key="2">
    <source>
        <dbReference type="Proteomes" id="UP000244898"/>
    </source>
</evidence>
<evidence type="ECO:0000313" key="1">
    <source>
        <dbReference type="EMBL" id="SPJ28277.1"/>
    </source>
</evidence>
<dbReference type="OrthoDB" id="7874338at2"/>
<dbReference type="AlphaFoldDB" id="A0A2R8C757"/>
<keyword evidence="2" id="KW-1185">Reference proteome</keyword>
<dbReference type="RefSeq" id="WP_108786581.1">
    <property type="nucleotide sequence ID" value="NZ_ONZG01000004.1"/>
</dbReference>
<name>A0A2R8C757_9RHOB</name>
<accession>A0A2R8C757</accession>
<protein>
    <submittedName>
        <fullName evidence="1">Uncharacterized protein</fullName>
    </submittedName>
</protein>
<dbReference type="EMBL" id="ONZG01000004">
    <property type="protein sequence ID" value="SPJ28277.1"/>
    <property type="molecule type" value="Genomic_DNA"/>
</dbReference>
<organism evidence="1 2">
    <name type="scientific">Falsiruegeria mediterranea M17</name>
    <dbReference type="NCBI Taxonomy" id="1200281"/>
    <lineage>
        <taxon>Bacteria</taxon>
        <taxon>Pseudomonadati</taxon>
        <taxon>Pseudomonadota</taxon>
        <taxon>Alphaproteobacteria</taxon>
        <taxon>Rhodobacterales</taxon>
        <taxon>Roseobacteraceae</taxon>
        <taxon>Falsiruegeria</taxon>
    </lineage>
</organism>
<reference evidence="2" key="1">
    <citation type="submission" date="2018-03" db="EMBL/GenBank/DDBJ databases">
        <authorList>
            <person name="Rodrigo-Torres L."/>
            <person name="Arahal R. D."/>
            <person name="Lucena T."/>
        </authorList>
    </citation>
    <scope>NUCLEOTIDE SEQUENCE [LARGE SCALE GENOMIC DNA]</scope>
    <source>
        <strain evidence="2">CECT 7615</strain>
    </source>
</reference>
<gene>
    <name evidence="1" type="ORF">TRM7615_01775</name>
</gene>
<proteinExistence type="predicted"/>
<sequence length="77" mass="8760">MARFVVDTGDLDMDRNSELELQSDIQKLVLGHVARTGFEKPWITKFPHEWYGIILNPELDPLLGREKELGGLLARIG</sequence>
<dbReference type="Proteomes" id="UP000244898">
    <property type="component" value="Unassembled WGS sequence"/>
</dbReference>